<dbReference type="EMBL" id="BMHE01000001">
    <property type="protein sequence ID" value="GGI43141.1"/>
    <property type="molecule type" value="Genomic_DNA"/>
</dbReference>
<evidence type="ECO:0000256" key="1">
    <source>
        <dbReference type="SAM" id="SignalP"/>
    </source>
</evidence>
<keyword evidence="1" id="KW-0732">Signal</keyword>
<evidence type="ECO:0008006" key="4">
    <source>
        <dbReference type="Google" id="ProtNLM"/>
    </source>
</evidence>
<reference evidence="3" key="1">
    <citation type="journal article" date="2019" name="Int. J. Syst. Evol. Microbiol.">
        <title>The Global Catalogue of Microorganisms (GCM) 10K type strain sequencing project: providing services to taxonomists for standard genome sequencing and annotation.</title>
        <authorList>
            <consortium name="The Broad Institute Genomics Platform"/>
            <consortium name="The Broad Institute Genome Sequencing Center for Infectious Disease"/>
            <person name="Wu L."/>
            <person name="Ma J."/>
        </authorList>
    </citation>
    <scope>NUCLEOTIDE SEQUENCE [LARGE SCALE GENOMIC DNA]</scope>
    <source>
        <strain evidence="3">CGMCC 1.15043</strain>
    </source>
</reference>
<dbReference type="Proteomes" id="UP000615455">
    <property type="component" value="Unassembled WGS sequence"/>
</dbReference>
<protein>
    <recommendedName>
        <fullName evidence="4">LysM domain-containing protein</fullName>
    </recommendedName>
</protein>
<name>A0ABQ2BQA6_9BACL</name>
<evidence type="ECO:0000313" key="2">
    <source>
        <dbReference type="EMBL" id="GGI43141.1"/>
    </source>
</evidence>
<organism evidence="2 3">
    <name type="scientific">Paenibacillus marchantiophytorum</name>
    <dbReference type="NCBI Taxonomy" id="1619310"/>
    <lineage>
        <taxon>Bacteria</taxon>
        <taxon>Bacillati</taxon>
        <taxon>Bacillota</taxon>
        <taxon>Bacilli</taxon>
        <taxon>Bacillales</taxon>
        <taxon>Paenibacillaceae</taxon>
        <taxon>Paenibacillus</taxon>
    </lineage>
</organism>
<gene>
    <name evidence="2" type="ORF">GCM10008018_00570</name>
</gene>
<feature type="chain" id="PRO_5046730663" description="LysM domain-containing protein" evidence="1">
    <location>
        <begin position="26"/>
        <end position="231"/>
    </location>
</feature>
<keyword evidence="3" id="KW-1185">Reference proteome</keyword>
<feature type="signal peptide" evidence="1">
    <location>
        <begin position="1"/>
        <end position="25"/>
    </location>
</feature>
<accession>A0ABQ2BQA6</accession>
<proteinExistence type="predicted"/>
<evidence type="ECO:0000313" key="3">
    <source>
        <dbReference type="Proteomes" id="UP000615455"/>
    </source>
</evidence>
<dbReference type="RefSeq" id="WP_189006019.1">
    <property type="nucleotide sequence ID" value="NZ_BMHE01000001.1"/>
</dbReference>
<comment type="caution">
    <text evidence="2">The sequence shown here is derived from an EMBL/GenBank/DDBJ whole genome shotgun (WGS) entry which is preliminary data.</text>
</comment>
<sequence length="231" mass="25131">MNMNQPYLKKLVVSSLALTLMLGSAALPPLSAAAKAPSDIQQDSATMLQNDENAQGRHSRKWPIIEDSASVIGIDKDILVKSLKSGKSIVEAAADKGMNEADLTAKLQQLRTSKIEVAVKDGKLTAEQGEHMKQKLGEHLKFILNEKNLLSSHAGHGKWHKLGLKPDTEKLAKSLGLSKDELRAQLHAGKSLAEIAQAKGVSKDKLVASIKEQLTPSIEKWVDHKKEAKEK</sequence>